<evidence type="ECO:0000259" key="1">
    <source>
        <dbReference type="PROSITE" id="PS51332"/>
    </source>
</evidence>
<dbReference type="RefSeq" id="WP_136793386.1">
    <property type="nucleotide sequence ID" value="NZ_SWAU01000157.1"/>
</dbReference>
<dbReference type="GO" id="GO:0031419">
    <property type="term" value="F:cobalamin binding"/>
    <property type="evidence" value="ECO:0007669"/>
    <property type="project" value="InterPro"/>
</dbReference>
<dbReference type="GO" id="GO:0046872">
    <property type="term" value="F:metal ion binding"/>
    <property type="evidence" value="ECO:0007669"/>
    <property type="project" value="InterPro"/>
</dbReference>
<dbReference type="AlphaFoldDB" id="A0A4U0YSS6"/>
<dbReference type="InterPro" id="IPR036724">
    <property type="entry name" value="Cobalamin-bd_sf"/>
</dbReference>
<dbReference type="InterPro" id="IPR006158">
    <property type="entry name" value="Cobalamin-bd"/>
</dbReference>
<sequence length="238" mass="25927">MLACHQTDPVFVPATRFQRQVDVLCDAALAGQPEACKRASERLKKLGVPSEQIIDLHIPAAARQIGEQWVRDEISFADVTISVSRLQALLRHLERPGYCVPVGDPHGLSILLLVASENDHTLGAMVVVNQLRRRGCSVRLILAARPETVIAETEITRFDVVMISAAQGDSARPLRRLIQAVRKSSSSSASIIIGGGMIDSESDILRLTGADFAEKDTQRALALCRLRSQATAGKRKTM</sequence>
<dbReference type="Proteomes" id="UP000306340">
    <property type="component" value="Unassembled WGS sequence"/>
</dbReference>
<protein>
    <submittedName>
        <fullName evidence="2">Cobalamin B12-binding domain-containing protein</fullName>
    </submittedName>
</protein>
<dbReference type="SUPFAM" id="SSF52242">
    <property type="entry name" value="Cobalamin (vitamin B12)-binding domain"/>
    <property type="match status" value="1"/>
</dbReference>
<dbReference type="Pfam" id="PF02607">
    <property type="entry name" value="B12-binding_2"/>
    <property type="match status" value="1"/>
</dbReference>
<evidence type="ECO:0000313" key="3">
    <source>
        <dbReference type="Proteomes" id="UP000306340"/>
    </source>
</evidence>
<reference evidence="2 3" key="1">
    <citation type="submission" date="2019-04" db="EMBL/GenBank/DDBJ databases">
        <title>Crypto-aerobic microbial life in anoxic (sulfidic) marine sediments.</title>
        <authorList>
            <person name="Bhattacharya S."/>
            <person name="Roy C."/>
            <person name="Mondal N."/>
            <person name="Sarkar J."/>
            <person name="Mandal S."/>
            <person name="Rameez M.J."/>
            <person name="Ghosh W."/>
        </authorList>
    </citation>
    <scope>NUCLEOTIDE SEQUENCE [LARGE SCALE GENOMIC DNA]</scope>
    <source>
        <strain evidence="2 3">SBBC</strain>
    </source>
</reference>
<name>A0A4U0YSS6_9RHOB</name>
<dbReference type="PROSITE" id="PS51332">
    <property type="entry name" value="B12_BINDING"/>
    <property type="match status" value="1"/>
</dbReference>
<feature type="domain" description="B12-binding" evidence="1">
    <location>
        <begin position="107"/>
        <end position="237"/>
    </location>
</feature>
<dbReference type="EMBL" id="SWAU01000157">
    <property type="protein sequence ID" value="TKA95702.1"/>
    <property type="molecule type" value="Genomic_DNA"/>
</dbReference>
<organism evidence="2 3">
    <name type="scientific">Cereibacter changlensis</name>
    <dbReference type="NCBI Taxonomy" id="402884"/>
    <lineage>
        <taxon>Bacteria</taxon>
        <taxon>Pseudomonadati</taxon>
        <taxon>Pseudomonadota</taxon>
        <taxon>Alphaproteobacteria</taxon>
        <taxon>Rhodobacterales</taxon>
        <taxon>Paracoccaceae</taxon>
        <taxon>Cereibacter</taxon>
    </lineage>
</organism>
<dbReference type="Gene3D" id="3.40.50.280">
    <property type="entry name" value="Cobalamin-binding domain"/>
    <property type="match status" value="1"/>
</dbReference>
<proteinExistence type="predicted"/>
<accession>A0A4U0YSS6</accession>
<evidence type="ECO:0000313" key="2">
    <source>
        <dbReference type="EMBL" id="TKA95702.1"/>
    </source>
</evidence>
<dbReference type="InterPro" id="IPR003759">
    <property type="entry name" value="Cbl-bd_cap"/>
</dbReference>
<dbReference type="Pfam" id="PF02310">
    <property type="entry name" value="B12-binding"/>
    <property type="match status" value="1"/>
</dbReference>
<gene>
    <name evidence="2" type="ORF">FAZ78_15435</name>
</gene>
<comment type="caution">
    <text evidence="2">The sequence shown here is derived from an EMBL/GenBank/DDBJ whole genome shotgun (WGS) entry which is preliminary data.</text>
</comment>